<comment type="caution">
    <text evidence="3">The sequence shown here is derived from an EMBL/GenBank/DDBJ whole genome shotgun (WGS) entry which is preliminary data.</text>
</comment>
<accession>A0A2T0LP98</accession>
<protein>
    <recommendedName>
        <fullName evidence="5">PknH-like protein</fullName>
    </recommendedName>
</protein>
<evidence type="ECO:0000313" key="3">
    <source>
        <dbReference type="EMBL" id="PRX45069.1"/>
    </source>
</evidence>
<proteinExistence type="predicted"/>
<reference evidence="3 4" key="1">
    <citation type="submission" date="2018-03" db="EMBL/GenBank/DDBJ databases">
        <title>Genomic Encyclopedia of Type Strains, Phase III (KMG-III): the genomes of soil and plant-associated and newly described type strains.</title>
        <authorList>
            <person name="Whitman W."/>
        </authorList>
    </citation>
    <scope>NUCLEOTIDE SEQUENCE [LARGE SCALE GENOMIC DNA]</scope>
    <source>
        <strain evidence="3 4">CGMCC 4.7125</strain>
    </source>
</reference>
<evidence type="ECO:0000313" key="4">
    <source>
        <dbReference type="Proteomes" id="UP000238362"/>
    </source>
</evidence>
<dbReference type="Proteomes" id="UP000238362">
    <property type="component" value="Unassembled WGS sequence"/>
</dbReference>
<organism evidence="3 4">
    <name type="scientific">Prauserella shujinwangii</name>
    <dbReference type="NCBI Taxonomy" id="1453103"/>
    <lineage>
        <taxon>Bacteria</taxon>
        <taxon>Bacillati</taxon>
        <taxon>Actinomycetota</taxon>
        <taxon>Actinomycetes</taxon>
        <taxon>Pseudonocardiales</taxon>
        <taxon>Pseudonocardiaceae</taxon>
        <taxon>Prauserella</taxon>
    </lineage>
</organism>
<sequence length="232" mass="23539">MRQRRLVIAMAVLAATALAGCADRPNDLDTYYDEPAGSTGQAQRPGSPGPRSPAPEPTPRPDPETGDSAALAEVVDATVLAAEDVAAEGVAPAEPVVAAEGCLAAIPVGLVSRQRRDAAWRYPTGSTLLQRVTGYPDHAAADVLDGRVRCAGEPLEVAVDPPVDGHAAWCADTACTILLARGPVLSAVEVEAGERVRAAEAVRRLAPIVAARLASAVTASAASGPEGGQSGS</sequence>
<feature type="compositionally biased region" description="Pro residues" evidence="1">
    <location>
        <begin position="47"/>
        <end position="60"/>
    </location>
</feature>
<name>A0A2T0LP98_9PSEU</name>
<feature type="region of interest" description="Disordered" evidence="1">
    <location>
        <begin position="29"/>
        <end position="67"/>
    </location>
</feature>
<dbReference type="OrthoDB" id="3689832at2"/>
<dbReference type="RefSeq" id="WP_146147550.1">
    <property type="nucleotide sequence ID" value="NZ_PVNH01000010.1"/>
</dbReference>
<evidence type="ECO:0000256" key="2">
    <source>
        <dbReference type="SAM" id="SignalP"/>
    </source>
</evidence>
<gene>
    <name evidence="3" type="ORF">B0I33_110168</name>
</gene>
<evidence type="ECO:0008006" key="5">
    <source>
        <dbReference type="Google" id="ProtNLM"/>
    </source>
</evidence>
<feature type="chain" id="PRO_5039232297" description="PknH-like protein" evidence="2">
    <location>
        <begin position="20"/>
        <end position="232"/>
    </location>
</feature>
<dbReference type="PROSITE" id="PS51257">
    <property type="entry name" value="PROKAR_LIPOPROTEIN"/>
    <property type="match status" value="1"/>
</dbReference>
<keyword evidence="2" id="KW-0732">Signal</keyword>
<feature type="signal peptide" evidence="2">
    <location>
        <begin position="1"/>
        <end position="19"/>
    </location>
</feature>
<evidence type="ECO:0000256" key="1">
    <source>
        <dbReference type="SAM" id="MobiDB-lite"/>
    </source>
</evidence>
<dbReference type="EMBL" id="PVNH01000010">
    <property type="protein sequence ID" value="PRX45069.1"/>
    <property type="molecule type" value="Genomic_DNA"/>
</dbReference>
<dbReference type="AlphaFoldDB" id="A0A2T0LP98"/>
<keyword evidence="4" id="KW-1185">Reference proteome</keyword>